<keyword evidence="4" id="KW-0808">Transferase</keyword>
<dbReference type="SMART" id="SM00317">
    <property type="entry name" value="SET"/>
    <property type="match status" value="1"/>
</dbReference>
<dbReference type="GO" id="GO:0008168">
    <property type="term" value="F:methyltransferase activity"/>
    <property type="evidence" value="ECO:0007669"/>
    <property type="project" value="UniProtKB-KW"/>
</dbReference>
<organism evidence="10 11">
    <name type="scientific">Rhodonia placenta</name>
    <dbReference type="NCBI Taxonomy" id="104341"/>
    <lineage>
        <taxon>Eukaryota</taxon>
        <taxon>Fungi</taxon>
        <taxon>Dikarya</taxon>
        <taxon>Basidiomycota</taxon>
        <taxon>Agaricomycotina</taxon>
        <taxon>Agaricomycetes</taxon>
        <taxon>Polyporales</taxon>
        <taxon>Adustoporiaceae</taxon>
        <taxon>Rhodonia</taxon>
    </lineage>
</organism>
<dbReference type="SUPFAM" id="SSF82199">
    <property type="entry name" value="SET domain"/>
    <property type="match status" value="1"/>
</dbReference>
<evidence type="ECO:0000256" key="2">
    <source>
        <dbReference type="ARBA" id="ARBA00022454"/>
    </source>
</evidence>
<name>A0A8H7P0R1_9APHY</name>
<proteinExistence type="predicted"/>
<evidence type="ECO:0000256" key="5">
    <source>
        <dbReference type="ARBA" id="ARBA00022691"/>
    </source>
</evidence>
<dbReference type="PROSITE" id="PS50868">
    <property type="entry name" value="POST_SET"/>
    <property type="match status" value="1"/>
</dbReference>
<dbReference type="PANTHER" id="PTHR46223:SF3">
    <property type="entry name" value="HISTONE-LYSINE N-METHYLTRANSFERASE SET-23"/>
    <property type="match status" value="1"/>
</dbReference>
<comment type="caution">
    <text evidence="10">The sequence shown here is derived from an EMBL/GenBank/DDBJ whole genome shotgun (WGS) entry which is preliminary data.</text>
</comment>
<feature type="domain" description="SET" evidence="8">
    <location>
        <begin position="11"/>
        <end position="111"/>
    </location>
</feature>
<keyword evidence="3" id="KW-0489">Methyltransferase</keyword>
<evidence type="ECO:0000256" key="6">
    <source>
        <dbReference type="ARBA" id="ARBA00022723"/>
    </source>
</evidence>
<gene>
    <name evidence="10" type="ORF">IEO21_06293</name>
</gene>
<dbReference type="InterPro" id="IPR001214">
    <property type="entry name" value="SET_dom"/>
</dbReference>
<keyword evidence="6" id="KW-0479">Metal-binding</keyword>
<dbReference type="Proteomes" id="UP000639403">
    <property type="component" value="Unassembled WGS sequence"/>
</dbReference>
<dbReference type="GO" id="GO:0005694">
    <property type="term" value="C:chromosome"/>
    <property type="evidence" value="ECO:0007669"/>
    <property type="project" value="UniProtKB-SubCell"/>
</dbReference>
<evidence type="ECO:0008006" key="12">
    <source>
        <dbReference type="Google" id="ProtNLM"/>
    </source>
</evidence>
<sequence length="149" mass="16732">MYVSGYKALIYFLIVSSTREDAHRRTGDRKAYVFDLDVHETGSDDEDDGCRYSVDSYRAGNWSRFINHSCEPNLQIFPVIWDAIPELNQPYLAFVAIGAILARSELTIDYEPGAALEFKRSKGKGKARVPDGAKPCMCGAESCRGWVRV</sequence>
<reference evidence="10" key="1">
    <citation type="submission" date="2020-11" db="EMBL/GenBank/DDBJ databases">
        <authorList>
            <person name="Koelle M."/>
            <person name="Horta M.A.C."/>
            <person name="Nowrousian M."/>
            <person name="Ohm R.A."/>
            <person name="Benz P."/>
            <person name="Pilgard A."/>
        </authorList>
    </citation>
    <scope>NUCLEOTIDE SEQUENCE</scope>
    <source>
        <strain evidence="10">FPRL280</strain>
    </source>
</reference>
<evidence type="ECO:0000259" key="8">
    <source>
        <dbReference type="PROSITE" id="PS50280"/>
    </source>
</evidence>
<dbReference type="EMBL" id="JADOXO010000137">
    <property type="protein sequence ID" value="KAF9812209.1"/>
    <property type="molecule type" value="Genomic_DNA"/>
</dbReference>
<feature type="domain" description="Post-SET" evidence="9">
    <location>
        <begin position="132"/>
        <end position="148"/>
    </location>
</feature>
<dbReference type="Gene3D" id="2.170.270.10">
    <property type="entry name" value="SET domain"/>
    <property type="match status" value="1"/>
</dbReference>
<reference evidence="10" key="2">
    <citation type="journal article" name="Front. Microbiol.">
        <title>Degradative Capacity of Two Strains of Rhodonia placenta: From Phenotype to Genotype.</title>
        <authorList>
            <person name="Kolle M."/>
            <person name="Horta M.A.C."/>
            <person name="Nowrousian M."/>
            <person name="Ohm R.A."/>
            <person name="Benz J.P."/>
            <person name="Pilgard A."/>
        </authorList>
    </citation>
    <scope>NUCLEOTIDE SEQUENCE</scope>
    <source>
        <strain evidence="10">FPRL280</strain>
    </source>
</reference>
<evidence type="ECO:0000256" key="7">
    <source>
        <dbReference type="ARBA" id="ARBA00022833"/>
    </source>
</evidence>
<dbReference type="InterPro" id="IPR050973">
    <property type="entry name" value="H3K9_Histone-Lys_N-MTase"/>
</dbReference>
<keyword evidence="7" id="KW-0862">Zinc</keyword>
<evidence type="ECO:0000256" key="3">
    <source>
        <dbReference type="ARBA" id="ARBA00022603"/>
    </source>
</evidence>
<comment type="subcellular location">
    <subcellularLocation>
        <location evidence="1">Chromosome</location>
    </subcellularLocation>
</comment>
<dbReference type="AlphaFoldDB" id="A0A8H7P0R1"/>
<evidence type="ECO:0000256" key="1">
    <source>
        <dbReference type="ARBA" id="ARBA00004286"/>
    </source>
</evidence>
<keyword evidence="2" id="KW-0158">Chromosome</keyword>
<dbReference type="PANTHER" id="PTHR46223">
    <property type="entry name" value="HISTONE-LYSINE N-METHYLTRANSFERASE SUV39H"/>
    <property type="match status" value="1"/>
</dbReference>
<evidence type="ECO:0000313" key="10">
    <source>
        <dbReference type="EMBL" id="KAF9812209.1"/>
    </source>
</evidence>
<dbReference type="InterPro" id="IPR046341">
    <property type="entry name" value="SET_dom_sf"/>
</dbReference>
<accession>A0A8H7P0R1</accession>
<dbReference type="InterPro" id="IPR003616">
    <property type="entry name" value="Post-SET_dom"/>
</dbReference>
<keyword evidence="5" id="KW-0949">S-adenosyl-L-methionine</keyword>
<dbReference type="PROSITE" id="PS50280">
    <property type="entry name" value="SET"/>
    <property type="match status" value="1"/>
</dbReference>
<dbReference type="GO" id="GO:0046872">
    <property type="term" value="F:metal ion binding"/>
    <property type="evidence" value="ECO:0007669"/>
    <property type="project" value="UniProtKB-KW"/>
</dbReference>
<dbReference type="GO" id="GO:0032259">
    <property type="term" value="P:methylation"/>
    <property type="evidence" value="ECO:0007669"/>
    <property type="project" value="UniProtKB-KW"/>
</dbReference>
<evidence type="ECO:0000313" key="11">
    <source>
        <dbReference type="Proteomes" id="UP000639403"/>
    </source>
</evidence>
<evidence type="ECO:0000259" key="9">
    <source>
        <dbReference type="PROSITE" id="PS50868"/>
    </source>
</evidence>
<dbReference type="Pfam" id="PF00856">
    <property type="entry name" value="SET"/>
    <property type="match status" value="1"/>
</dbReference>
<protein>
    <recommendedName>
        <fullName evidence="12">SET domain-containing protein</fullName>
    </recommendedName>
</protein>
<evidence type="ECO:0000256" key="4">
    <source>
        <dbReference type="ARBA" id="ARBA00022679"/>
    </source>
</evidence>